<keyword evidence="3" id="KW-1185">Reference proteome</keyword>
<evidence type="ECO:0000256" key="1">
    <source>
        <dbReference type="SAM" id="MobiDB-lite"/>
    </source>
</evidence>
<name>A0A0B2VV95_TOXCA</name>
<comment type="caution">
    <text evidence="2">The sequence shown here is derived from an EMBL/GenBank/DDBJ whole genome shotgun (WGS) entry which is preliminary data.</text>
</comment>
<feature type="region of interest" description="Disordered" evidence="1">
    <location>
        <begin position="1"/>
        <end position="22"/>
    </location>
</feature>
<accession>A0A0B2VV95</accession>
<dbReference type="AlphaFoldDB" id="A0A0B2VV95"/>
<evidence type="ECO:0000313" key="2">
    <source>
        <dbReference type="EMBL" id="KHN84875.1"/>
    </source>
</evidence>
<reference evidence="2 3" key="1">
    <citation type="submission" date="2014-11" db="EMBL/GenBank/DDBJ databases">
        <title>Genetic blueprint of the zoonotic pathogen Toxocara canis.</title>
        <authorList>
            <person name="Zhu X.-Q."/>
            <person name="Korhonen P.K."/>
            <person name="Cai H."/>
            <person name="Young N.D."/>
            <person name="Nejsum P."/>
            <person name="von Samson-Himmelstjerna G."/>
            <person name="Boag P.R."/>
            <person name="Tan P."/>
            <person name="Li Q."/>
            <person name="Min J."/>
            <person name="Yang Y."/>
            <person name="Wang X."/>
            <person name="Fang X."/>
            <person name="Hall R.S."/>
            <person name="Hofmann A."/>
            <person name="Sternberg P.W."/>
            <person name="Jex A.R."/>
            <person name="Gasser R.B."/>
        </authorList>
    </citation>
    <scope>NUCLEOTIDE SEQUENCE [LARGE SCALE GENOMIC DNA]</scope>
    <source>
        <strain evidence="2">PN_DK_2014</strain>
    </source>
</reference>
<protein>
    <submittedName>
        <fullName evidence="2">Uncharacterized protein</fullName>
    </submittedName>
</protein>
<gene>
    <name evidence="2" type="ORF">Tcan_08314</name>
</gene>
<proteinExistence type="predicted"/>
<organism evidence="2 3">
    <name type="scientific">Toxocara canis</name>
    <name type="common">Canine roundworm</name>
    <dbReference type="NCBI Taxonomy" id="6265"/>
    <lineage>
        <taxon>Eukaryota</taxon>
        <taxon>Metazoa</taxon>
        <taxon>Ecdysozoa</taxon>
        <taxon>Nematoda</taxon>
        <taxon>Chromadorea</taxon>
        <taxon>Rhabditida</taxon>
        <taxon>Spirurina</taxon>
        <taxon>Ascaridomorpha</taxon>
        <taxon>Ascaridoidea</taxon>
        <taxon>Toxocaridae</taxon>
        <taxon>Toxocara</taxon>
    </lineage>
</organism>
<dbReference type="Proteomes" id="UP000031036">
    <property type="component" value="Unassembled WGS sequence"/>
</dbReference>
<evidence type="ECO:0000313" key="3">
    <source>
        <dbReference type="Proteomes" id="UP000031036"/>
    </source>
</evidence>
<sequence length="84" mass="9306">MVSVIVPSEESNDRQLASSGATTYHVCKKKRNSMEAMRENMKAYEVGSMSHMPVNSSTLNLLNYPEAHIPAGHLDNSVLPKAFR</sequence>
<dbReference type="EMBL" id="JPKZ01000895">
    <property type="protein sequence ID" value="KHN84875.1"/>
    <property type="molecule type" value="Genomic_DNA"/>
</dbReference>